<dbReference type="SUPFAM" id="SSF52540">
    <property type="entry name" value="P-loop containing nucleoside triphosphate hydrolases"/>
    <property type="match status" value="2"/>
</dbReference>
<dbReference type="GO" id="GO:0043138">
    <property type="term" value="F:3'-5' DNA helicase activity"/>
    <property type="evidence" value="ECO:0007669"/>
    <property type="project" value="TreeGrafter"/>
</dbReference>
<dbReference type="InterPro" id="IPR011545">
    <property type="entry name" value="DEAD/DEAH_box_helicase_dom"/>
</dbReference>
<dbReference type="InterPro" id="IPR014001">
    <property type="entry name" value="Helicase_ATP-bd"/>
</dbReference>
<name>A0A433D218_9FUNG</name>
<dbReference type="GO" id="GO:0005524">
    <property type="term" value="F:ATP binding"/>
    <property type="evidence" value="ECO:0007669"/>
    <property type="project" value="UniProtKB-KW"/>
</dbReference>
<accession>A0A433D218</accession>
<dbReference type="Proteomes" id="UP000268093">
    <property type="component" value="Unassembled WGS sequence"/>
</dbReference>
<dbReference type="GO" id="GO:0006289">
    <property type="term" value="P:nucleotide-excision repair"/>
    <property type="evidence" value="ECO:0007669"/>
    <property type="project" value="TreeGrafter"/>
</dbReference>
<evidence type="ECO:0000313" key="6">
    <source>
        <dbReference type="Proteomes" id="UP000268093"/>
    </source>
</evidence>
<feature type="domain" description="Helicase ATP-binding" evidence="3">
    <location>
        <begin position="147"/>
        <end position="311"/>
    </location>
</feature>
<dbReference type="Gene3D" id="3.40.50.300">
    <property type="entry name" value="P-loop containing nucleotide triphosphate hydrolases"/>
    <property type="match status" value="3"/>
</dbReference>
<dbReference type="Pfam" id="PF22982">
    <property type="entry name" value="WHD_HRQ1"/>
    <property type="match status" value="1"/>
</dbReference>
<evidence type="ECO:0000259" key="4">
    <source>
        <dbReference type="PROSITE" id="PS51194"/>
    </source>
</evidence>
<dbReference type="GO" id="GO:0016787">
    <property type="term" value="F:hydrolase activity"/>
    <property type="evidence" value="ECO:0007669"/>
    <property type="project" value="UniProtKB-KW"/>
</dbReference>
<dbReference type="SMART" id="SM00490">
    <property type="entry name" value="HELICc"/>
    <property type="match status" value="1"/>
</dbReference>
<keyword evidence="1" id="KW-0547">Nucleotide-binding</keyword>
<dbReference type="CDD" id="cd18797">
    <property type="entry name" value="SF2_C_Hrq"/>
    <property type="match status" value="1"/>
</dbReference>
<keyword evidence="6" id="KW-1185">Reference proteome</keyword>
<dbReference type="PROSITE" id="PS51194">
    <property type="entry name" value="HELICASE_CTER"/>
    <property type="match status" value="1"/>
</dbReference>
<dbReference type="EMBL" id="RBNI01008211">
    <property type="protein sequence ID" value="RUP44875.1"/>
    <property type="molecule type" value="Genomic_DNA"/>
</dbReference>
<dbReference type="InterPro" id="IPR055227">
    <property type="entry name" value="HRQ1_WHD"/>
</dbReference>
<dbReference type="InterPro" id="IPR001650">
    <property type="entry name" value="Helicase_C-like"/>
</dbReference>
<reference evidence="5 6" key="1">
    <citation type="journal article" date="2018" name="New Phytol.">
        <title>Phylogenomics of Endogonaceae and evolution of mycorrhizas within Mucoromycota.</title>
        <authorList>
            <person name="Chang Y."/>
            <person name="Desiro A."/>
            <person name="Na H."/>
            <person name="Sandor L."/>
            <person name="Lipzen A."/>
            <person name="Clum A."/>
            <person name="Barry K."/>
            <person name="Grigoriev I.V."/>
            <person name="Martin F.M."/>
            <person name="Stajich J.E."/>
            <person name="Smith M.E."/>
            <person name="Bonito G."/>
            <person name="Spatafora J.W."/>
        </authorList>
    </citation>
    <scope>NUCLEOTIDE SEQUENCE [LARGE SCALE GENOMIC DNA]</scope>
    <source>
        <strain evidence="5 6">GMNB39</strain>
    </source>
</reference>
<evidence type="ECO:0000256" key="1">
    <source>
        <dbReference type="ARBA" id="ARBA00022741"/>
    </source>
</evidence>
<keyword evidence="2" id="KW-0067">ATP-binding</keyword>
<dbReference type="SMART" id="SM00487">
    <property type="entry name" value="DEXDc"/>
    <property type="match status" value="1"/>
</dbReference>
<dbReference type="InterPro" id="IPR027417">
    <property type="entry name" value="P-loop_NTPase"/>
</dbReference>
<dbReference type="PANTHER" id="PTHR47957:SF3">
    <property type="entry name" value="ATP-DEPENDENT HELICASE HRQ1"/>
    <property type="match status" value="1"/>
</dbReference>
<organism evidence="5 6">
    <name type="scientific">Jimgerdemannia flammicorona</name>
    <dbReference type="NCBI Taxonomy" id="994334"/>
    <lineage>
        <taxon>Eukaryota</taxon>
        <taxon>Fungi</taxon>
        <taxon>Fungi incertae sedis</taxon>
        <taxon>Mucoromycota</taxon>
        <taxon>Mucoromycotina</taxon>
        <taxon>Endogonomycetes</taxon>
        <taxon>Endogonales</taxon>
        <taxon>Endogonaceae</taxon>
        <taxon>Jimgerdemannia</taxon>
    </lineage>
</organism>
<comment type="caution">
    <text evidence="5">The sequence shown here is derived from an EMBL/GenBank/DDBJ whole genome shotgun (WGS) entry which is preliminary data.</text>
</comment>
<dbReference type="PANTHER" id="PTHR47957">
    <property type="entry name" value="ATP-DEPENDENT HELICASE HRQ1"/>
    <property type="match status" value="1"/>
</dbReference>
<dbReference type="OrthoDB" id="18781at2759"/>
<sequence>MMATRSRRIGDSTTKILRMINKRNVKFHDAVTRFLEDCERNNLDPENHLMTAAHSYIPVQPILTYGLNTSSDANVGTCRNISILELIVLLKKEPFYENQLVVNASRSFPERAAKFGELKVPLSGEIAKALNDDKGITHLYSHQADAINNLHNGHNVIVSTSTASGKSLIYQIPVLQLLERDMNARAILFLCPRLKNVKIYTFDGDTPMSTRPDIRNNASVIFTNFDMIHAAILPFAQQWKYFLSVMKYVVIDELHVYNGLFGAHCALIMRRLNRMCEQFGNTQIQFISCSATIGNPDLHVKNFMGVSDIRFISNDGSPCGRKEFMIWNPPLVDPLDPTQGRKSAVMQTALILEFLISKNVRTIVFCKVIMLSWLNSHNGISQTLGNNGAMIYAQARKVCEIVMSQIRMNLQRGQNTYLLEKVMSYRAGYTPQDRRRIEQQLFSGELIGVIATSALELGIDVGSLELTSVVSQSDAVLMLGVPWSISAMWQQSGRAGRRNRDSLSLLIADHNSFDQYYTQNPSDLFDTPIASINVDITNPLILEAHLQCAAAESPLKIPSDEHFFGGNLKQICSRSLMFDEEQRDTYVVVDVTDNLNIIIEEIEASRAIFTIYEGAIFIHQGITYIVEETNVDLRYAKVRILNGIDWTTKQRDYTYARFYYYVDHANAFL</sequence>
<dbReference type="Pfam" id="PF00270">
    <property type="entry name" value="DEAD"/>
    <property type="match status" value="1"/>
</dbReference>
<dbReference type="PROSITE" id="PS51192">
    <property type="entry name" value="HELICASE_ATP_BIND_1"/>
    <property type="match status" value="1"/>
</dbReference>
<dbReference type="GO" id="GO:0005634">
    <property type="term" value="C:nucleus"/>
    <property type="evidence" value="ECO:0007669"/>
    <property type="project" value="TreeGrafter"/>
</dbReference>
<dbReference type="CDD" id="cd17923">
    <property type="entry name" value="DEXHc_Hrq1-like"/>
    <property type="match status" value="1"/>
</dbReference>
<dbReference type="GO" id="GO:0036297">
    <property type="term" value="P:interstrand cross-link repair"/>
    <property type="evidence" value="ECO:0007669"/>
    <property type="project" value="TreeGrafter"/>
</dbReference>
<evidence type="ECO:0000313" key="5">
    <source>
        <dbReference type="EMBL" id="RUP44875.1"/>
    </source>
</evidence>
<gene>
    <name evidence="5" type="ORF">BC936DRAFT_148912</name>
</gene>
<keyword evidence="5" id="KW-0378">Hydrolase</keyword>
<evidence type="ECO:0000256" key="2">
    <source>
        <dbReference type="ARBA" id="ARBA00022840"/>
    </source>
</evidence>
<protein>
    <submittedName>
        <fullName evidence="5">P-loop containing nucleoside triphosphate hydrolase protein</fullName>
    </submittedName>
</protein>
<feature type="domain" description="Helicase C-terminal" evidence="4">
    <location>
        <begin position="379"/>
        <end position="540"/>
    </location>
</feature>
<dbReference type="AlphaFoldDB" id="A0A433D218"/>
<dbReference type="Pfam" id="PF00271">
    <property type="entry name" value="Helicase_C"/>
    <property type="match status" value="1"/>
</dbReference>
<evidence type="ECO:0000259" key="3">
    <source>
        <dbReference type="PROSITE" id="PS51192"/>
    </source>
</evidence>
<dbReference type="GO" id="GO:0003676">
    <property type="term" value="F:nucleic acid binding"/>
    <property type="evidence" value="ECO:0007669"/>
    <property type="project" value="InterPro"/>
</dbReference>
<proteinExistence type="predicted"/>